<evidence type="ECO:0000313" key="1">
    <source>
        <dbReference type="EMBL" id="PCS22079.1"/>
    </source>
</evidence>
<reference evidence="2" key="1">
    <citation type="submission" date="2017-04" db="EMBL/GenBank/DDBJ databases">
        <title>Genome evolution of the luminous symbionts of deep sea anglerfish.</title>
        <authorList>
            <person name="Hendry T.A."/>
        </authorList>
    </citation>
    <scope>NUCLEOTIDE SEQUENCE [LARGE SCALE GENOMIC DNA]</scope>
</reference>
<sequence length="54" mass="6488">MKDDLRSTDRYWLANYLESQLDLLESRHALEVISTHFSALWDTEEDLTRMCECH</sequence>
<proteinExistence type="predicted"/>
<organism evidence="1 2">
    <name type="scientific">Candidatus Enterovibrio escicola</name>
    <dbReference type="NCBI Taxonomy" id="1927127"/>
    <lineage>
        <taxon>Bacteria</taxon>
        <taxon>Pseudomonadati</taxon>
        <taxon>Pseudomonadota</taxon>
        <taxon>Gammaproteobacteria</taxon>
        <taxon>Vibrionales</taxon>
        <taxon>Vibrionaceae</taxon>
        <taxon>Enterovibrio</taxon>
    </lineage>
</organism>
<evidence type="ECO:0000313" key="2">
    <source>
        <dbReference type="Proteomes" id="UP000219020"/>
    </source>
</evidence>
<gene>
    <name evidence="1" type="ORF">BTN49_2345</name>
</gene>
<dbReference type="AlphaFoldDB" id="A0A2A5T1N6"/>
<protein>
    <submittedName>
        <fullName evidence="1">Uncharacterized protein</fullName>
    </submittedName>
</protein>
<accession>A0A2A5T1N6</accession>
<keyword evidence="2" id="KW-1185">Reference proteome</keyword>
<name>A0A2A5T1N6_9GAMM</name>
<comment type="caution">
    <text evidence="1">The sequence shown here is derived from an EMBL/GenBank/DDBJ whole genome shotgun (WGS) entry which is preliminary data.</text>
</comment>
<dbReference type="EMBL" id="NBYY01000027">
    <property type="protein sequence ID" value="PCS22079.1"/>
    <property type="molecule type" value="Genomic_DNA"/>
</dbReference>
<dbReference type="Proteomes" id="UP000219020">
    <property type="component" value="Unassembled WGS sequence"/>
</dbReference>